<dbReference type="Proteomes" id="UP000243333">
    <property type="component" value="Unassembled WGS sequence"/>
</dbReference>
<gene>
    <name evidence="2" type="ORF">SAMN05660235_02758</name>
</gene>
<dbReference type="STRING" id="1123285.SAMN05660235_02758"/>
<dbReference type="CDD" id="cd02977">
    <property type="entry name" value="ArsC_family"/>
    <property type="match status" value="1"/>
</dbReference>
<dbReference type="Gene3D" id="3.40.30.10">
    <property type="entry name" value="Glutaredoxin"/>
    <property type="match status" value="1"/>
</dbReference>
<evidence type="ECO:0000313" key="3">
    <source>
        <dbReference type="Proteomes" id="UP000243333"/>
    </source>
</evidence>
<evidence type="ECO:0000313" key="2">
    <source>
        <dbReference type="EMBL" id="SDF78600.1"/>
    </source>
</evidence>
<reference evidence="3" key="1">
    <citation type="submission" date="2016-10" db="EMBL/GenBank/DDBJ databases">
        <authorList>
            <person name="Varghese N."/>
            <person name="Submissions S."/>
        </authorList>
    </citation>
    <scope>NUCLEOTIDE SEQUENCE [LARGE SCALE GENOMIC DNA]</scope>
    <source>
        <strain evidence="3">DSM 23256</strain>
    </source>
</reference>
<sequence length="95" mass="10702">MEFVFRNIAKEPPTEKELRQLAERGGVELARLVNTKSQGYKKLKPDLAVMGEAEIVNLLQANPTIMVRPIVTDGQTVVFGFKENEYQMFVTSSQS</sequence>
<dbReference type="OrthoDB" id="9794155at2"/>
<dbReference type="PANTHER" id="PTHR30041:SF8">
    <property type="entry name" value="PROTEIN YFFB"/>
    <property type="match status" value="1"/>
</dbReference>
<dbReference type="EMBL" id="FNBU01000029">
    <property type="protein sequence ID" value="SDF78600.1"/>
    <property type="molecule type" value="Genomic_DNA"/>
</dbReference>
<comment type="similarity">
    <text evidence="1">Belongs to the ArsC family.</text>
</comment>
<dbReference type="PANTHER" id="PTHR30041">
    <property type="entry name" value="ARSENATE REDUCTASE"/>
    <property type="match status" value="1"/>
</dbReference>
<evidence type="ECO:0000256" key="1">
    <source>
        <dbReference type="PROSITE-ProRule" id="PRU01282"/>
    </source>
</evidence>
<dbReference type="InterPro" id="IPR006660">
    <property type="entry name" value="Arsenate_reductase-like"/>
</dbReference>
<proteinExistence type="inferred from homology"/>
<dbReference type="SUPFAM" id="SSF52833">
    <property type="entry name" value="Thioredoxin-like"/>
    <property type="match status" value="1"/>
</dbReference>
<protein>
    <submittedName>
        <fullName evidence="2">Arsenate reductase</fullName>
    </submittedName>
</protein>
<dbReference type="Pfam" id="PF03960">
    <property type="entry name" value="ArsC"/>
    <property type="match status" value="1"/>
</dbReference>
<dbReference type="AlphaFoldDB" id="A0A1G7NZI0"/>
<keyword evidence="3" id="KW-1185">Reference proteome</keyword>
<organism evidence="2 3">
    <name type="scientific">Sporolituus thermophilus DSM 23256</name>
    <dbReference type="NCBI Taxonomy" id="1123285"/>
    <lineage>
        <taxon>Bacteria</taxon>
        <taxon>Bacillati</taxon>
        <taxon>Bacillota</taxon>
        <taxon>Negativicutes</taxon>
        <taxon>Selenomonadales</taxon>
        <taxon>Sporomusaceae</taxon>
        <taxon>Sporolituus</taxon>
    </lineage>
</organism>
<dbReference type="PROSITE" id="PS51353">
    <property type="entry name" value="ARSC"/>
    <property type="match status" value="1"/>
</dbReference>
<name>A0A1G7NZI0_9FIRM</name>
<dbReference type="InterPro" id="IPR036249">
    <property type="entry name" value="Thioredoxin-like_sf"/>
</dbReference>
<accession>A0A1G7NZI0</accession>